<comment type="caution">
    <text evidence="1">The sequence shown here is derived from an EMBL/GenBank/DDBJ whole genome shotgun (WGS) entry which is preliminary data.</text>
</comment>
<dbReference type="EMBL" id="ANIY01000929">
    <property type="protein sequence ID" value="ETP50843.1"/>
    <property type="molecule type" value="Genomic_DNA"/>
</dbReference>
<organism evidence="1 2">
    <name type="scientific">Phytophthora nicotianae P10297</name>
    <dbReference type="NCBI Taxonomy" id="1317064"/>
    <lineage>
        <taxon>Eukaryota</taxon>
        <taxon>Sar</taxon>
        <taxon>Stramenopiles</taxon>
        <taxon>Oomycota</taxon>
        <taxon>Peronosporomycetes</taxon>
        <taxon>Peronosporales</taxon>
        <taxon>Peronosporaceae</taxon>
        <taxon>Phytophthora</taxon>
    </lineage>
</organism>
<protein>
    <submittedName>
        <fullName evidence="1">Uncharacterized protein</fullName>
    </submittedName>
</protein>
<sequence>MVSKRTQHERLVHMTSVHKHSFRIHQFLGWLKILSDSLESAEVKTLGILFVVEQDKLGAFEFTTVEVDSCYRSVGRKGRRLN</sequence>
<name>W2ZU64_PHYNI</name>
<dbReference type="Proteomes" id="UP000018948">
    <property type="component" value="Unassembled WGS sequence"/>
</dbReference>
<evidence type="ECO:0000313" key="1">
    <source>
        <dbReference type="EMBL" id="ETP50843.1"/>
    </source>
</evidence>
<evidence type="ECO:0000313" key="2">
    <source>
        <dbReference type="Proteomes" id="UP000018948"/>
    </source>
</evidence>
<proteinExistence type="predicted"/>
<reference evidence="1 2" key="1">
    <citation type="submission" date="2013-11" db="EMBL/GenBank/DDBJ databases">
        <title>The Genome Sequence of Phytophthora parasitica P10297.</title>
        <authorList>
            <consortium name="The Broad Institute Genomics Platform"/>
            <person name="Russ C."/>
            <person name="Tyler B."/>
            <person name="Panabieres F."/>
            <person name="Shan W."/>
            <person name="Tripathy S."/>
            <person name="Grunwald N."/>
            <person name="Machado M."/>
            <person name="Johnson C.S."/>
            <person name="Walker B."/>
            <person name="Young S.K."/>
            <person name="Zeng Q."/>
            <person name="Gargeya S."/>
            <person name="Fitzgerald M."/>
            <person name="Haas B."/>
            <person name="Abouelleil A."/>
            <person name="Allen A.W."/>
            <person name="Alvarado L."/>
            <person name="Arachchi H.M."/>
            <person name="Berlin A.M."/>
            <person name="Chapman S.B."/>
            <person name="Gainer-Dewar J."/>
            <person name="Goldberg J."/>
            <person name="Griggs A."/>
            <person name="Gujja S."/>
            <person name="Hansen M."/>
            <person name="Howarth C."/>
            <person name="Imamovic A."/>
            <person name="Ireland A."/>
            <person name="Larimer J."/>
            <person name="McCowan C."/>
            <person name="Murphy C."/>
            <person name="Pearson M."/>
            <person name="Poon T.W."/>
            <person name="Priest M."/>
            <person name="Roberts A."/>
            <person name="Saif S."/>
            <person name="Shea T."/>
            <person name="Sisk P."/>
            <person name="Sykes S."/>
            <person name="Wortman J."/>
            <person name="Nusbaum C."/>
            <person name="Birren B."/>
        </authorList>
    </citation>
    <scope>NUCLEOTIDE SEQUENCE [LARGE SCALE GENOMIC DNA]</scope>
    <source>
        <strain evidence="1 2">P10297</strain>
    </source>
</reference>
<dbReference type="AlphaFoldDB" id="W2ZU64"/>
<accession>W2ZU64</accession>
<gene>
    <name evidence="1" type="ORF">F442_03913</name>
</gene>